<dbReference type="RefSeq" id="WP_144347572.1">
    <property type="nucleotide sequence ID" value="NZ_VMKP01000002.1"/>
</dbReference>
<comment type="caution">
    <text evidence="1">The sequence shown here is derived from an EMBL/GenBank/DDBJ whole genome shotgun (WGS) entry which is preliminary data.</text>
</comment>
<dbReference type="EMBL" id="VMKP01000002">
    <property type="protein sequence ID" value="TVO65319.1"/>
    <property type="molecule type" value="Genomic_DNA"/>
</dbReference>
<evidence type="ECO:0000313" key="1">
    <source>
        <dbReference type="EMBL" id="TVO65319.1"/>
    </source>
</evidence>
<name>A0A557RJI4_9GAMM</name>
<accession>A0A557RJI4</accession>
<protein>
    <submittedName>
        <fullName evidence="1">Uncharacterized protein</fullName>
    </submittedName>
</protein>
<evidence type="ECO:0000313" key="2">
    <source>
        <dbReference type="Proteomes" id="UP000316688"/>
    </source>
</evidence>
<sequence>MTTFKVGEQDRDGRQKRIDYSGRYLRASRTGGVALRAHVKAAGINLTGNTSHGFRVSTRLAKNTQVAMQNGRFVLRGRYGPDIAKVNLSKSGVSVSSKVGLGTINWLRPGASSAKFAGVQFRGQKAAAANAIYLALMGLARLTGALFRLAGWSVRLLASALQWAVGRWQQARQARERIAVDTDTAAAAGEAVLGAHGIVPSAEPVRDLFAALVYLAAVMGRGDRALDAAIVDAHVPDNPFTAVLVTDVNAAGEVLEEALADRPAAEYPAAILGVIHHLAGAFAARVDEALRTEAVFAIDDACLALGPRTILQDALLDRLVESLGVELQLIGERE</sequence>
<dbReference type="AlphaFoldDB" id="A0A557RJI4"/>
<keyword evidence="2" id="KW-1185">Reference proteome</keyword>
<organism evidence="1 2">
    <name type="scientific">Spiribacter aquaticus</name>
    <dbReference type="NCBI Taxonomy" id="1935996"/>
    <lineage>
        <taxon>Bacteria</taxon>
        <taxon>Pseudomonadati</taxon>
        <taxon>Pseudomonadota</taxon>
        <taxon>Gammaproteobacteria</taxon>
        <taxon>Chromatiales</taxon>
        <taxon>Ectothiorhodospiraceae</taxon>
        <taxon>Spiribacter</taxon>
    </lineage>
</organism>
<reference evidence="1 2" key="1">
    <citation type="submission" date="2019-07" db="EMBL/GenBank/DDBJ databases">
        <title>Reclasification of Spiribacter aquaticus.</title>
        <authorList>
            <person name="Leon M.J."/>
            <person name="Sanchez-Porro C."/>
            <person name="Ventosa A."/>
        </authorList>
    </citation>
    <scope>NUCLEOTIDE SEQUENCE [LARGE SCALE GENOMIC DNA]</scope>
    <source>
        <strain evidence="1 2">SP30</strain>
    </source>
</reference>
<dbReference type="Proteomes" id="UP000316688">
    <property type="component" value="Unassembled WGS sequence"/>
</dbReference>
<gene>
    <name evidence="1" type="ORF">FPL11_04330</name>
</gene>
<proteinExistence type="predicted"/>